<evidence type="ECO:0000313" key="2">
    <source>
        <dbReference type="Proteomes" id="UP000815677"/>
    </source>
</evidence>
<protein>
    <submittedName>
        <fullName evidence="1">Uncharacterized protein</fullName>
    </submittedName>
</protein>
<proteinExistence type="predicted"/>
<accession>A0ABQ0LVY3</accession>
<keyword evidence="2" id="KW-1185">Reference proteome</keyword>
<name>A0ABQ0LVY3_MYCCL</name>
<gene>
    <name evidence="1" type="ORF">MCHLO_11684</name>
</gene>
<dbReference type="EMBL" id="DF848785">
    <property type="protein sequence ID" value="GAT54864.1"/>
    <property type="molecule type" value="Genomic_DNA"/>
</dbReference>
<organism evidence="1 2">
    <name type="scientific">Mycena chlorophos</name>
    <name type="common">Agaric fungus</name>
    <name type="synonym">Agaricus chlorophos</name>
    <dbReference type="NCBI Taxonomy" id="658473"/>
    <lineage>
        <taxon>Eukaryota</taxon>
        <taxon>Fungi</taxon>
        <taxon>Dikarya</taxon>
        <taxon>Basidiomycota</taxon>
        <taxon>Agaricomycotina</taxon>
        <taxon>Agaricomycetes</taxon>
        <taxon>Agaricomycetidae</taxon>
        <taxon>Agaricales</taxon>
        <taxon>Marasmiineae</taxon>
        <taxon>Mycenaceae</taxon>
        <taxon>Mycena</taxon>
    </lineage>
</organism>
<reference evidence="1" key="1">
    <citation type="submission" date="2014-09" db="EMBL/GenBank/DDBJ databases">
        <title>Genome sequence of the luminous mushroom Mycena chlorophos for searching fungal bioluminescence genes.</title>
        <authorList>
            <person name="Tanaka Y."/>
            <person name="Kasuga D."/>
            <person name="Oba Y."/>
            <person name="Hase S."/>
            <person name="Sato K."/>
            <person name="Oba Y."/>
            <person name="Sakakibara Y."/>
        </authorList>
    </citation>
    <scope>NUCLEOTIDE SEQUENCE</scope>
</reference>
<evidence type="ECO:0000313" key="1">
    <source>
        <dbReference type="EMBL" id="GAT54864.1"/>
    </source>
</evidence>
<feature type="non-terminal residue" evidence="1">
    <location>
        <position position="1"/>
    </location>
</feature>
<dbReference type="Proteomes" id="UP000815677">
    <property type="component" value="Unassembled WGS sequence"/>
</dbReference>
<sequence length="239" mass="27128">FFSPFPARTSFVDVYGCLRLAHKYAVDGLRRIALVHFSSHFRTSLLEWEGSEYEDEKSDRCPTAVKTWSLPGDPSLMISSPVLILLERSTPNGRYPTSSTFSARGFENAERMFFMGPPLTGSLLSSACKIKSVFSPDSGARLGPRGPSRPSCTPAHRQRYEQSFRECIWQWHAAPLGFWADEDWEKFSEVCGTCLDAMKAEYQHARQRFWDQLPGMYGLPPWTELEELKNAAIGQDMLI</sequence>